<dbReference type="InterPro" id="IPR027417">
    <property type="entry name" value="P-loop_NTPase"/>
</dbReference>
<dbReference type="Pfam" id="PF25601">
    <property type="entry name" value="AAA_lid_14"/>
    <property type="match status" value="1"/>
</dbReference>
<dbReference type="Gene3D" id="1.10.8.60">
    <property type="match status" value="1"/>
</dbReference>
<proteinExistence type="predicted"/>
<dbReference type="InterPro" id="IPR025943">
    <property type="entry name" value="Sigma_54_int_dom_ATP-bd_2"/>
</dbReference>
<dbReference type="Pfam" id="PF02954">
    <property type="entry name" value="HTH_8"/>
    <property type="match status" value="1"/>
</dbReference>
<dbReference type="GO" id="GO:0005524">
    <property type="term" value="F:ATP binding"/>
    <property type="evidence" value="ECO:0007669"/>
    <property type="project" value="UniProtKB-KW"/>
</dbReference>
<dbReference type="SMART" id="SM00382">
    <property type="entry name" value="AAA"/>
    <property type="match status" value="1"/>
</dbReference>
<dbReference type="PANTHER" id="PTHR32071">
    <property type="entry name" value="TRANSCRIPTIONAL REGULATORY PROTEIN"/>
    <property type="match status" value="1"/>
</dbReference>
<evidence type="ECO:0000256" key="4">
    <source>
        <dbReference type="ARBA" id="ARBA00023163"/>
    </source>
</evidence>
<feature type="domain" description="Sigma-54 factor interaction" evidence="5">
    <location>
        <begin position="7"/>
        <end position="235"/>
    </location>
</feature>
<dbReference type="PANTHER" id="PTHR32071:SF74">
    <property type="entry name" value="TRANSCRIPTIONAL ACTIVATOR ROCR"/>
    <property type="match status" value="1"/>
</dbReference>
<organism evidence="6 7">
    <name type="scientific">Clostridium sulfidigenes</name>
    <dbReference type="NCBI Taxonomy" id="318464"/>
    <lineage>
        <taxon>Bacteria</taxon>
        <taxon>Bacillati</taxon>
        <taxon>Bacillota</taxon>
        <taxon>Clostridia</taxon>
        <taxon>Eubacteriales</taxon>
        <taxon>Clostridiaceae</taxon>
        <taxon>Clostridium</taxon>
    </lineage>
</organism>
<keyword evidence="2" id="KW-0067">ATP-binding</keyword>
<dbReference type="PROSITE" id="PS50045">
    <property type="entry name" value="SIGMA54_INTERACT_4"/>
    <property type="match status" value="1"/>
</dbReference>
<evidence type="ECO:0000313" key="6">
    <source>
        <dbReference type="EMBL" id="MBE6060796.1"/>
    </source>
</evidence>
<dbReference type="Gene3D" id="3.40.50.300">
    <property type="entry name" value="P-loop containing nucleotide triphosphate hydrolases"/>
    <property type="match status" value="1"/>
</dbReference>
<evidence type="ECO:0000256" key="2">
    <source>
        <dbReference type="ARBA" id="ARBA00022840"/>
    </source>
</evidence>
<dbReference type="Proteomes" id="UP000768462">
    <property type="component" value="Unassembled WGS sequence"/>
</dbReference>
<dbReference type="InterPro" id="IPR009057">
    <property type="entry name" value="Homeodomain-like_sf"/>
</dbReference>
<dbReference type="InterPro" id="IPR025662">
    <property type="entry name" value="Sigma_54_int_dom_ATP-bd_1"/>
</dbReference>
<dbReference type="EMBL" id="SVCM01000132">
    <property type="protein sequence ID" value="MBE6060796.1"/>
    <property type="molecule type" value="Genomic_DNA"/>
</dbReference>
<keyword evidence="3" id="KW-0805">Transcription regulation</keyword>
<evidence type="ECO:0000256" key="1">
    <source>
        <dbReference type="ARBA" id="ARBA00022741"/>
    </source>
</evidence>
<dbReference type="SUPFAM" id="SSF52540">
    <property type="entry name" value="P-loop containing nucleoside triphosphate hydrolases"/>
    <property type="match status" value="1"/>
</dbReference>
<keyword evidence="1" id="KW-0547">Nucleotide-binding</keyword>
<dbReference type="Gene3D" id="1.10.10.60">
    <property type="entry name" value="Homeodomain-like"/>
    <property type="match status" value="1"/>
</dbReference>
<protein>
    <submittedName>
        <fullName evidence="6">Sigma-54-dependent Fis family transcriptional regulator</fullName>
    </submittedName>
</protein>
<name>A0A927W9N3_9CLOT</name>
<dbReference type="FunFam" id="3.40.50.300:FF:000006">
    <property type="entry name" value="DNA-binding transcriptional regulator NtrC"/>
    <property type="match status" value="1"/>
</dbReference>
<reference evidence="6" key="1">
    <citation type="submission" date="2019-04" db="EMBL/GenBank/DDBJ databases">
        <title>Evolution of Biomass-Degrading Anaerobic Consortia Revealed by Metagenomics.</title>
        <authorList>
            <person name="Peng X."/>
        </authorList>
    </citation>
    <scope>NUCLEOTIDE SEQUENCE</scope>
    <source>
        <strain evidence="6">SIG254</strain>
    </source>
</reference>
<dbReference type="GO" id="GO:0043565">
    <property type="term" value="F:sequence-specific DNA binding"/>
    <property type="evidence" value="ECO:0007669"/>
    <property type="project" value="InterPro"/>
</dbReference>
<dbReference type="InterPro" id="IPR002197">
    <property type="entry name" value="HTH_Fis"/>
</dbReference>
<dbReference type="PROSITE" id="PS00676">
    <property type="entry name" value="SIGMA54_INTERACT_2"/>
    <property type="match status" value="1"/>
</dbReference>
<dbReference type="SUPFAM" id="SSF46689">
    <property type="entry name" value="Homeodomain-like"/>
    <property type="match status" value="1"/>
</dbReference>
<dbReference type="AlphaFoldDB" id="A0A927W9N3"/>
<dbReference type="Pfam" id="PF00158">
    <property type="entry name" value="Sigma54_activat"/>
    <property type="match status" value="1"/>
</dbReference>
<evidence type="ECO:0000313" key="7">
    <source>
        <dbReference type="Proteomes" id="UP000768462"/>
    </source>
</evidence>
<dbReference type="InterPro" id="IPR003593">
    <property type="entry name" value="AAA+_ATPase"/>
</dbReference>
<evidence type="ECO:0000259" key="5">
    <source>
        <dbReference type="PROSITE" id="PS50045"/>
    </source>
</evidence>
<dbReference type="GO" id="GO:0006355">
    <property type="term" value="P:regulation of DNA-templated transcription"/>
    <property type="evidence" value="ECO:0007669"/>
    <property type="project" value="InterPro"/>
</dbReference>
<comment type="caution">
    <text evidence="6">The sequence shown here is derived from an EMBL/GenBank/DDBJ whole genome shotgun (WGS) entry which is preliminary data.</text>
</comment>
<keyword evidence="4" id="KW-0804">Transcription</keyword>
<evidence type="ECO:0000256" key="3">
    <source>
        <dbReference type="ARBA" id="ARBA00023015"/>
    </source>
</evidence>
<dbReference type="CDD" id="cd00009">
    <property type="entry name" value="AAA"/>
    <property type="match status" value="1"/>
</dbReference>
<accession>A0A927W9N3</accession>
<dbReference type="InterPro" id="IPR058031">
    <property type="entry name" value="AAA_lid_NorR"/>
</dbReference>
<dbReference type="PROSITE" id="PS00675">
    <property type="entry name" value="SIGMA54_INTERACT_1"/>
    <property type="match status" value="1"/>
</dbReference>
<gene>
    <name evidence="6" type="ORF">E7215_11580</name>
</gene>
<sequence length="312" mass="35540">MYSFEDIIGNSKEIRNVKELAMKVCNSKSPIFVYGDTGTGKELIVQAIHNSSIRRKKPFIAQNCAAIPDNLLESIFFGVGKGGFTGAIESEGLFDIANGGTLYLDELNSMDIIFQGKFLRVLQEGEFRRIGETNTRKTDIRIIASVNENPDFLVKSNKLRKDLYYRLNVIRINMPELNSRKEDIPILVSMFIEKHNKRLGTSVNGIDSYALEVLMKKDYDGNVRELEHIIEGALNYKRHGIIEISDLQLGNIIESLSLKDKLVNMEIKYIKEALIIHSNNVSKASKFLNIPRQTLQYKITKYNIMDLIDKDK</sequence>
<dbReference type="InterPro" id="IPR002078">
    <property type="entry name" value="Sigma_54_int"/>
</dbReference>